<feature type="compositionally biased region" description="Polar residues" evidence="1">
    <location>
        <begin position="1"/>
        <end position="10"/>
    </location>
</feature>
<protein>
    <recommendedName>
        <fullName evidence="4">ABM domain-containing protein</fullName>
    </recommendedName>
</protein>
<dbReference type="Proteomes" id="UP001301769">
    <property type="component" value="Unassembled WGS sequence"/>
</dbReference>
<evidence type="ECO:0008006" key="4">
    <source>
        <dbReference type="Google" id="ProtNLM"/>
    </source>
</evidence>
<dbReference type="EMBL" id="MU858190">
    <property type="protein sequence ID" value="KAK4209918.1"/>
    <property type="molecule type" value="Genomic_DNA"/>
</dbReference>
<evidence type="ECO:0000313" key="3">
    <source>
        <dbReference type="Proteomes" id="UP001301769"/>
    </source>
</evidence>
<feature type="region of interest" description="Disordered" evidence="1">
    <location>
        <begin position="1"/>
        <end position="23"/>
    </location>
</feature>
<evidence type="ECO:0000313" key="2">
    <source>
        <dbReference type="EMBL" id="KAK4209918.1"/>
    </source>
</evidence>
<accession>A0AAN7B3U8</accession>
<name>A0AAN7B3U8_9PEZI</name>
<comment type="caution">
    <text evidence="2">The sequence shown here is derived from an EMBL/GenBank/DDBJ whole genome shotgun (WGS) entry which is preliminary data.</text>
</comment>
<dbReference type="AlphaFoldDB" id="A0AAN7B3U8"/>
<sequence length="351" mass="40392">MARTKTTNRLNKPGPITWTRFHQPPEREWPPAWPFSGTGSADDLHLGPLAGVTGVEHAWIGRMVDSPEEAVYIVQWEGKREQKERYVDLEGFWGSHACAEFLDNLPEPKSGVHTILSMLSERLPSLEDSRKVTEKYHAYFRRRFLVLEHKAGHRYNDMRGRVTLTAFLAPTREKAGVEGDDSSKSEPYESIMEFFKDTVMLPEYDQGMWWHHTTWWQGPAVSVPVKAGDVENEGKKLGALQRLERYLLGTFDGGDNAEASKVDDQTKDGGSEVVICEFHLWKTARSSNSRLEEKASKDVEAREYWDEVVKEKENEGLMKAWKKERWDIRSVPDSNYDPIEEQEYGHSECEE</sequence>
<organism evidence="2 3">
    <name type="scientific">Rhypophila decipiens</name>
    <dbReference type="NCBI Taxonomy" id="261697"/>
    <lineage>
        <taxon>Eukaryota</taxon>
        <taxon>Fungi</taxon>
        <taxon>Dikarya</taxon>
        <taxon>Ascomycota</taxon>
        <taxon>Pezizomycotina</taxon>
        <taxon>Sordariomycetes</taxon>
        <taxon>Sordariomycetidae</taxon>
        <taxon>Sordariales</taxon>
        <taxon>Naviculisporaceae</taxon>
        <taxon>Rhypophila</taxon>
    </lineage>
</organism>
<reference evidence="2" key="1">
    <citation type="journal article" date="2023" name="Mol. Phylogenet. Evol.">
        <title>Genome-scale phylogeny and comparative genomics of the fungal order Sordariales.</title>
        <authorList>
            <person name="Hensen N."/>
            <person name="Bonometti L."/>
            <person name="Westerberg I."/>
            <person name="Brannstrom I.O."/>
            <person name="Guillou S."/>
            <person name="Cros-Aarteil S."/>
            <person name="Calhoun S."/>
            <person name="Haridas S."/>
            <person name="Kuo A."/>
            <person name="Mondo S."/>
            <person name="Pangilinan J."/>
            <person name="Riley R."/>
            <person name="LaButti K."/>
            <person name="Andreopoulos B."/>
            <person name="Lipzen A."/>
            <person name="Chen C."/>
            <person name="Yan M."/>
            <person name="Daum C."/>
            <person name="Ng V."/>
            <person name="Clum A."/>
            <person name="Steindorff A."/>
            <person name="Ohm R.A."/>
            <person name="Martin F."/>
            <person name="Silar P."/>
            <person name="Natvig D.O."/>
            <person name="Lalanne C."/>
            <person name="Gautier V."/>
            <person name="Ament-Velasquez S.L."/>
            <person name="Kruys A."/>
            <person name="Hutchinson M.I."/>
            <person name="Powell A.J."/>
            <person name="Barry K."/>
            <person name="Miller A.N."/>
            <person name="Grigoriev I.V."/>
            <person name="Debuchy R."/>
            <person name="Gladieux P."/>
            <person name="Hiltunen Thoren M."/>
            <person name="Johannesson H."/>
        </authorList>
    </citation>
    <scope>NUCLEOTIDE SEQUENCE</scope>
    <source>
        <strain evidence="2">PSN293</strain>
    </source>
</reference>
<reference evidence="2" key="2">
    <citation type="submission" date="2023-05" db="EMBL/GenBank/DDBJ databases">
        <authorList>
            <consortium name="Lawrence Berkeley National Laboratory"/>
            <person name="Steindorff A."/>
            <person name="Hensen N."/>
            <person name="Bonometti L."/>
            <person name="Westerberg I."/>
            <person name="Brannstrom I.O."/>
            <person name="Guillou S."/>
            <person name="Cros-Aarteil S."/>
            <person name="Calhoun S."/>
            <person name="Haridas S."/>
            <person name="Kuo A."/>
            <person name="Mondo S."/>
            <person name="Pangilinan J."/>
            <person name="Riley R."/>
            <person name="Labutti K."/>
            <person name="Andreopoulos B."/>
            <person name="Lipzen A."/>
            <person name="Chen C."/>
            <person name="Yanf M."/>
            <person name="Daum C."/>
            <person name="Ng V."/>
            <person name="Clum A."/>
            <person name="Ohm R."/>
            <person name="Martin F."/>
            <person name="Silar P."/>
            <person name="Natvig D."/>
            <person name="Lalanne C."/>
            <person name="Gautier V."/>
            <person name="Ament-Velasquez S.L."/>
            <person name="Kruys A."/>
            <person name="Hutchinson M.I."/>
            <person name="Powell A.J."/>
            <person name="Barry K."/>
            <person name="Miller A.N."/>
            <person name="Grigoriev I.V."/>
            <person name="Debuchy R."/>
            <person name="Gladieux P."/>
            <person name="Thoren M.H."/>
            <person name="Johannesson H."/>
        </authorList>
    </citation>
    <scope>NUCLEOTIDE SEQUENCE</scope>
    <source>
        <strain evidence="2">PSN293</strain>
    </source>
</reference>
<keyword evidence="3" id="KW-1185">Reference proteome</keyword>
<evidence type="ECO:0000256" key="1">
    <source>
        <dbReference type="SAM" id="MobiDB-lite"/>
    </source>
</evidence>
<proteinExistence type="predicted"/>
<feature type="region of interest" description="Disordered" evidence="1">
    <location>
        <begin position="331"/>
        <end position="351"/>
    </location>
</feature>
<gene>
    <name evidence="2" type="ORF">QBC37DRAFT_429632</name>
</gene>